<proteinExistence type="predicted"/>
<dbReference type="KEGG" id="bsto:C0V70_07095"/>
<dbReference type="InterPro" id="IPR003593">
    <property type="entry name" value="AAA+_ATPase"/>
</dbReference>
<evidence type="ECO:0008006" key="12">
    <source>
        <dbReference type="Google" id="ProtNLM"/>
    </source>
</evidence>
<dbReference type="Gene3D" id="1.20.1560.10">
    <property type="entry name" value="ABC transporter type 1, transmembrane domain"/>
    <property type="match status" value="1"/>
</dbReference>
<evidence type="ECO:0000256" key="3">
    <source>
        <dbReference type="ARBA" id="ARBA00022741"/>
    </source>
</evidence>
<evidence type="ECO:0000256" key="7">
    <source>
        <dbReference type="SAM" id="Phobius"/>
    </source>
</evidence>
<dbReference type="Gene3D" id="3.40.50.300">
    <property type="entry name" value="P-loop containing nucleotide triphosphate hydrolases"/>
    <property type="match status" value="1"/>
</dbReference>
<dbReference type="GO" id="GO:0005886">
    <property type="term" value="C:plasma membrane"/>
    <property type="evidence" value="ECO:0007669"/>
    <property type="project" value="UniProtKB-SubCell"/>
</dbReference>
<dbReference type="EMBL" id="CP025704">
    <property type="protein sequence ID" value="AUN97875.1"/>
    <property type="molecule type" value="Genomic_DNA"/>
</dbReference>
<reference evidence="10 11" key="1">
    <citation type="submission" date="2018-01" db="EMBL/GenBank/DDBJ databases">
        <title>Complete genome sequence of Bacteriovorax stolpii DSM12778.</title>
        <authorList>
            <person name="Tang B."/>
            <person name="Chang J."/>
        </authorList>
    </citation>
    <scope>NUCLEOTIDE SEQUENCE [LARGE SCALE GENOMIC DNA]</scope>
    <source>
        <strain evidence="10 11">DSM 12778</strain>
    </source>
</reference>
<organism evidence="10 11">
    <name type="scientific">Bacteriovorax stolpii</name>
    <name type="common">Bdellovibrio stolpii</name>
    <dbReference type="NCBI Taxonomy" id="960"/>
    <lineage>
        <taxon>Bacteria</taxon>
        <taxon>Pseudomonadati</taxon>
        <taxon>Bdellovibrionota</taxon>
        <taxon>Bacteriovoracia</taxon>
        <taxon>Bacteriovoracales</taxon>
        <taxon>Bacteriovoracaceae</taxon>
        <taxon>Bacteriovorax</taxon>
    </lineage>
</organism>
<accession>A0A2K9NS04</accession>
<dbReference type="GO" id="GO:0005524">
    <property type="term" value="F:ATP binding"/>
    <property type="evidence" value="ECO:0007669"/>
    <property type="project" value="UniProtKB-KW"/>
</dbReference>
<feature type="transmembrane region" description="Helical" evidence="7">
    <location>
        <begin position="12"/>
        <end position="34"/>
    </location>
</feature>
<feature type="transmembrane region" description="Helical" evidence="7">
    <location>
        <begin position="54"/>
        <end position="76"/>
    </location>
</feature>
<keyword evidence="2 7" id="KW-0812">Transmembrane</keyword>
<dbReference type="PANTHER" id="PTHR24221:SF632">
    <property type="entry name" value="ATP-DEPENDENT LIPID A-CORE FLIPPASE"/>
    <property type="match status" value="1"/>
</dbReference>
<evidence type="ECO:0000256" key="6">
    <source>
        <dbReference type="ARBA" id="ARBA00023136"/>
    </source>
</evidence>
<keyword evidence="11" id="KW-1185">Reference proteome</keyword>
<dbReference type="SMART" id="SM00382">
    <property type="entry name" value="AAA"/>
    <property type="match status" value="1"/>
</dbReference>
<dbReference type="AlphaFoldDB" id="A0A2K9NS04"/>
<evidence type="ECO:0000313" key="10">
    <source>
        <dbReference type="EMBL" id="AUN97875.1"/>
    </source>
</evidence>
<comment type="subcellular location">
    <subcellularLocation>
        <location evidence="1">Cell membrane</location>
        <topology evidence="1">Multi-pass membrane protein</topology>
    </subcellularLocation>
</comment>
<dbReference type="GO" id="GO:0140359">
    <property type="term" value="F:ABC-type transporter activity"/>
    <property type="evidence" value="ECO:0007669"/>
    <property type="project" value="InterPro"/>
</dbReference>
<feature type="transmembrane region" description="Helical" evidence="7">
    <location>
        <begin position="129"/>
        <end position="151"/>
    </location>
</feature>
<dbReference type="InterPro" id="IPR003439">
    <property type="entry name" value="ABC_transporter-like_ATP-bd"/>
</dbReference>
<evidence type="ECO:0000256" key="1">
    <source>
        <dbReference type="ARBA" id="ARBA00004651"/>
    </source>
</evidence>
<feature type="domain" description="ABC transmembrane type-1" evidence="9">
    <location>
        <begin position="23"/>
        <end position="298"/>
    </location>
</feature>
<dbReference type="PANTHER" id="PTHR24221">
    <property type="entry name" value="ATP-BINDING CASSETTE SUB-FAMILY B"/>
    <property type="match status" value="1"/>
</dbReference>
<evidence type="ECO:0000256" key="2">
    <source>
        <dbReference type="ARBA" id="ARBA00022692"/>
    </source>
</evidence>
<dbReference type="Pfam" id="PF00005">
    <property type="entry name" value="ABC_tran"/>
    <property type="match status" value="1"/>
</dbReference>
<evidence type="ECO:0000259" key="9">
    <source>
        <dbReference type="PROSITE" id="PS50929"/>
    </source>
</evidence>
<dbReference type="Proteomes" id="UP000235584">
    <property type="component" value="Chromosome"/>
</dbReference>
<dbReference type="PROSITE" id="PS50893">
    <property type="entry name" value="ABC_TRANSPORTER_2"/>
    <property type="match status" value="1"/>
</dbReference>
<dbReference type="Pfam" id="PF00664">
    <property type="entry name" value="ABC_membrane"/>
    <property type="match status" value="1"/>
</dbReference>
<dbReference type="GO" id="GO:0016887">
    <property type="term" value="F:ATP hydrolysis activity"/>
    <property type="evidence" value="ECO:0007669"/>
    <property type="project" value="InterPro"/>
</dbReference>
<keyword evidence="4" id="KW-0067">ATP-binding</keyword>
<dbReference type="InterPro" id="IPR027417">
    <property type="entry name" value="P-loop_NTPase"/>
</dbReference>
<dbReference type="RefSeq" id="WP_102243168.1">
    <property type="nucleotide sequence ID" value="NZ_CP025704.1"/>
</dbReference>
<dbReference type="InterPro" id="IPR011527">
    <property type="entry name" value="ABC1_TM_dom"/>
</dbReference>
<evidence type="ECO:0000259" key="8">
    <source>
        <dbReference type="PROSITE" id="PS50893"/>
    </source>
</evidence>
<protein>
    <recommendedName>
        <fullName evidence="12">ABC transporter ATP-binding protein</fullName>
    </recommendedName>
</protein>
<evidence type="ECO:0000313" key="11">
    <source>
        <dbReference type="Proteomes" id="UP000235584"/>
    </source>
</evidence>
<keyword evidence="6 7" id="KW-0472">Membrane</keyword>
<feature type="domain" description="ABC transporter" evidence="8">
    <location>
        <begin position="344"/>
        <end position="590"/>
    </location>
</feature>
<sequence length="594" mass="67260">MNTSKNKWYSLFFFEGSKVMMGLVLVCLILSAYLGVQTPKLIANLSTHYDDNTLFNQALMALFINFVAVYVNRVVYQLGVNKYVRLLIQYARTQTYGRWLSSNEHDSEKYPQGEILSRIMSDTEAIRDLITSGSFGIFIDLCFVASCLIGFITLHKFTGFFISGAEILATILLIWGSQLMRDIFMRLRNAQAKVNRVTANVLGGFHQMYYTRHDNYASVKSNMAFEDFLEKQNQANNMDAAYYACAESLYPILLALVIFIFPYTGLTEAALIFAIVDLIQRSINPIKEISGKIANIQRAATGIDRIQHFLNDMPMKIVVGKNQLLSEEHHCKLVQMNVSIPKFTYPKRVKKNADDAEEIRDNFSLQDIHFSGNPGELIGIVGLSGSGKSTLLNILAGNLVAKEAIVDLTMNSDGREYHLSIQDLDEYRQEVSIVSQESHIFSESLMFNITLKRDLDPKEVAHFEEAWRKLEESIPYLKTMGVSTHEKINPSKLSLGQKQLLAGVRACYLKKNIVFFDEISSALDSELELALRECILLIQEFSLTIIVAHRVETIINADKILVMEKGRVINSGKHAELLSESQVYQEFIRELSHS</sequence>
<gene>
    <name evidence="10" type="ORF">C0V70_07095</name>
</gene>
<feature type="transmembrane region" description="Helical" evidence="7">
    <location>
        <begin position="157"/>
        <end position="176"/>
    </location>
</feature>
<evidence type="ECO:0000256" key="4">
    <source>
        <dbReference type="ARBA" id="ARBA00022840"/>
    </source>
</evidence>
<dbReference type="InterPro" id="IPR036640">
    <property type="entry name" value="ABC1_TM_sf"/>
</dbReference>
<dbReference type="SUPFAM" id="SSF90123">
    <property type="entry name" value="ABC transporter transmembrane region"/>
    <property type="match status" value="1"/>
</dbReference>
<keyword evidence="3" id="KW-0547">Nucleotide-binding</keyword>
<evidence type="ECO:0000256" key="5">
    <source>
        <dbReference type="ARBA" id="ARBA00022989"/>
    </source>
</evidence>
<dbReference type="InterPro" id="IPR039421">
    <property type="entry name" value="Type_1_exporter"/>
</dbReference>
<dbReference type="SUPFAM" id="SSF52540">
    <property type="entry name" value="P-loop containing nucleoside triphosphate hydrolases"/>
    <property type="match status" value="1"/>
</dbReference>
<feature type="transmembrane region" description="Helical" evidence="7">
    <location>
        <begin position="252"/>
        <end position="276"/>
    </location>
</feature>
<keyword evidence="5 7" id="KW-1133">Transmembrane helix</keyword>
<dbReference type="PROSITE" id="PS50929">
    <property type="entry name" value="ABC_TM1F"/>
    <property type="match status" value="1"/>
</dbReference>
<dbReference type="GO" id="GO:0034040">
    <property type="term" value="F:ATPase-coupled lipid transmembrane transporter activity"/>
    <property type="evidence" value="ECO:0007669"/>
    <property type="project" value="TreeGrafter"/>
</dbReference>
<name>A0A2K9NS04_BACTC</name>